<evidence type="ECO:0000313" key="2">
    <source>
        <dbReference type="EMBL" id="XDI03989.1"/>
    </source>
</evidence>
<reference evidence="2" key="1">
    <citation type="submission" date="2024-05" db="EMBL/GenBank/DDBJ databases">
        <title>Herbiconiux sp. A18JL235.</title>
        <authorList>
            <person name="Zhang G."/>
        </authorList>
    </citation>
    <scope>NUCLEOTIDE SEQUENCE</scope>
    <source>
        <strain evidence="2">A18JL235</strain>
    </source>
</reference>
<dbReference type="RefSeq" id="WP_368496402.1">
    <property type="nucleotide sequence ID" value="NZ_CP162511.1"/>
</dbReference>
<name>A0AB39BCG1_9MICO</name>
<keyword evidence="2" id="KW-0378">Hydrolase</keyword>
<protein>
    <submittedName>
        <fullName evidence="2">Endonuclease domain-containing protein</fullName>
    </submittedName>
</protein>
<gene>
    <name evidence="2" type="ORF">ABFY20_11595</name>
</gene>
<proteinExistence type="predicted"/>
<dbReference type="EMBL" id="CP162511">
    <property type="protein sequence ID" value="XDI03989.1"/>
    <property type="molecule type" value="Genomic_DNA"/>
</dbReference>
<dbReference type="SUPFAM" id="SSF52980">
    <property type="entry name" value="Restriction endonuclease-like"/>
    <property type="match status" value="1"/>
</dbReference>
<evidence type="ECO:0000259" key="1">
    <source>
        <dbReference type="Pfam" id="PF04480"/>
    </source>
</evidence>
<dbReference type="AlphaFoldDB" id="A0AB39BCG1"/>
<dbReference type="InterPro" id="IPR007569">
    <property type="entry name" value="DUF559"/>
</dbReference>
<dbReference type="Pfam" id="PF04480">
    <property type="entry name" value="DUF559"/>
    <property type="match status" value="1"/>
</dbReference>
<dbReference type="GO" id="GO:0004519">
    <property type="term" value="F:endonuclease activity"/>
    <property type="evidence" value="ECO:0007669"/>
    <property type="project" value="UniProtKB-KW"/>
</dbReference>
<feature type="domain" description="DUF559" evidence="1">
    <location>
        <begin position="223"/>
        <end position="275"/>
    </location>
</feature>
<keyword evidence="2" id="KW-0255">Endonuclease</keyword>
<dbReference type="InterPro" id="IPR011335">
    <property type="entry name" value="Restrct_endonuc-II-like"/>
</dbReference>
<organism evidence="2">
    <name type="scientific">Herbiconiux sp. A18JL235</name>
    <dbReference type="NCBI Taxonomy" id="3152363"/>
    <lineage>
        <taxon>Bacteria</taxon>
        <taxon>Bacillati</taxon>
        <taxon>Actinomycetota</taxon>
        <taxon>Actinomycetes</taxon>
        <taxon>Micrococcales</taxon>
        <taxon>Microbacteriaceae</taxon>
        <taxon>Herbiconiux</taxon>
    </lineage>
</organism>
<dbReference type="Gene3D" id="3.40.960.10">
    <property type="entry name" value="VSR Endonuclease"/>
    <property type="match status" value="1"/>
</dbReference>
<sequence length="298" mass="32966">MLLLDAVASLGGIASLGTLALEHGVSSRDVGNAVRRGEVTRVRQGWVCLPAADRELVGAVRVGGTLSCTSILRRHGIWCAHDRRLHVRVLPHVGRVRSPFDRKLPLSADHAVHVHRPAWPGVAARTCAADDLSTALALAVVCQPRFDAVASLDSALNRHLITQAQLDDVLAPLPAKYRAYAGVVDGAAQSGLETKARLALRGRGVRLRTQVRVPEVGRVDLLLGDRLVLELDGWEWHSRPADFEEDRRRSRALAAQGFRELRFSYRQVTRDWAECERVVLALVRADEHLWRARHVRPV</sequence>
<accession>A0AB39BCG1</accession>
<keyword evidence="2" id="KW-0540">Nuclease</keyword>